<dbReference type="Pfam" id="PF20551">
    <property type="entry name" value="DUF6765"/>
    <property type="match status" value="1"/>
</dbReference>
<accession>A0ABQ6E0Y8</accession>
<comment type="caution">
    <text evidence="1">The sequence shown here is derived from an EMBL/GenBank/DDBJ whole genome shotgun (WGS) entry which is preliminary data.</text>
</comment>
<organism evidence="1 2">
    <name type="scientific">Psychromonas marina</name>
    <dbReference type="NCBI Taxonomy" id="88364"/>
    <lineage>
        <taxon>Bacteria</taxon>
        <taxon>Pseudomonadati</taxon>
        <taxon>Pseudomonadota</taxon>
        <taxon>Gammaproteobacteria</taxon>
        <taxon>Alteromonadales</taxon>
        <taxon>Psychromonadaceae</taxon>
        <taxon>Psychromonas</taxon>
    </lineage>
</organism>
<evidence type="ECO:0000313" key="2">
    <source>
        <dbReference type="Proteomes" id="UP001157353"/>
    </source>
</evidence>
<name>A0ABQ6E0Y8_9GAMM</name>
<dbReference type="EMBL" id="BSPQ01000009">
    <property type="protein sequence ID" value="GLS91053.1"/>
    <property type="molecule type" value="Genomic_DNA"/>
</dbReference>
<dbReference type="RefSeq" id="WP_284204174.1">
    <property type="nucleotide sequence ID" value="NZ_BSPQ01000009.1"/>
</dbReference>
<dbReference type="Proteomes" id="UP001157353">
    <property type="component" value="Unassembled WGS sequence"/>
</dbReference>
<keyword evidence="2" id="KW-1185">Reference proteome</keyword>
<evidence type="ECO:0000313" key="1">
    <source>
        <dbReference type="EMBL" id="GLS91053.1"/>
    </source>
</evidence>
<proteinExistence type="predicted"/>
<dbReference type="InterPro" id="IPR046653">
    <property type="entry name" value="DUF6765"/>
</dbReference>
<gene>
    <name evidence="1" type="ORF">GCM10007916_21210</name>
</gene>
<reference evidence="2" key="1">
    <citation type="journal article" date="2019" name="Int. J. Syst. Evol. Microbiol.">
        <title>The Global Catalogue of Microorganisms (GCM) 10K type strain sequencing project: providing services to taxonomists for standard genome sequencing and annotation.</title>
        <authorList>
            <consortium name="The Broad Institute Genomics Platform"/>
            <consortium name="The Broad Institute Genome Sequencing Center for Infectious Disease"/>
            <person name="Wu L."/>
            <person name="Ma J."/>
        </authorList>
    </citation>
    <scope>NUCLEOTIDE SEQUENCE [LARGE SCALE GENOMIC DNA]</scope>
    <source>
        <strain evidence="2">NBRC 103166</strain>
    </source>
</reference>
<protein>
    <submittedName>
        <fullName evidence="1">Uncharacterized protein</fullName>
    </submittedName>
</protein>
<sequence length="357" mass="40090">MQIDGHHTLTYVVARLAGLDHEDADIVAYSAQYVDEATNKGVIKFDNGAMYHRTASAHKMLDYRNSNELANHRVWVPFHFLPGNGGLPAGENPTGTFIEKLICKPDSYIARDMLKSMLGDKDKNYSLHRLGITLHVYADTFAHQGFSGVNHKVNEVTDLSSGKAEKDDSFIEKMKNFFVSTMFPLGHGASLSHPDKPFLSWSYIDGNGRAVQRDNHQIFCDAADAMCRVVQCYIANDKLMNIDKQLGLSGTDKALIGNLLAEFTSEDGDERHASWLNAISSGKFSFGAVRLEFKPKGVGSWKHQAINQEKEKDKDEDVFPYHDDFLHSNWKLFHDALQAHRFDILHDILPKYGICVA</sequence>